<protein>
    <recommendedName>
        <fullName evidence="1">Chitin-binding type-4 domain-containing protein</fullName>
    </recommendedName>
</protein>
<evidence type="ECO:0000259" key="1">
    <source>
        <dbReference type="Pfam" id="PF03067"/>
    </source>
</evidence>
<proteinExistence type="predicted"/>
<dbReference type="AlphaFoldDB" id="A0AAW9YNY3"/>
<evidence type="ECO:0000313" key="2">
    <source>
        <dbReference type="EMBL" id="NIY56542.1"/>
    </source>
</evidence>
<evidence type="ECO:0000313" key="3">
    <source>
        <dbReference type="Proteomes" id="UP000774689"/>
    </source>
</evidence>
<reference evidence="2" key="1">
    <citation type="journal article" date="2020" name="Int. J. Syst. Evol. Microbiol.">
        <title>Reclassification of Francisella noatunensis subsp. orientalis Ottem et al. 2009 as Francisella orientalis sp. nov., Francisella noatunensis subsp. chilensis subsp. nov. and emended description of Francisella noatunensis.</title>
        <authorList>
            <person name="Ramirez-Paredes J.G."/>
            <person name="Larsson P."/>
            <person name="Thompson K.D."/>
            <person name="Penman D.J."/>
            <person name="Busse H.J."/>
            <person name="Ohrman C."/>
            <person name="Sjodin A."/>
            <person name="Soto E."/>
            <person name="Richards R.H."/>
            <person name="Adams A."/>
            <person name="Colquhoun D.J."/>
        </authorList>
    </citation>
    <scope>NUCLEOTIDE SEQUENCE</scope>
    <source>
        <strain evidence="2">LADL-07285A</strain>
    </source>
</reference>
<dbReference type="Pfam" id="PF03067">
    <property type="entry name" value="LPMO_10"/>
    <property type="match status" value="1"/>
</dbReference>
<dbReference type="InterPro" id="IPR004302">
    <property type="entry name" value="Cellulose/chitin-bd_N"/>
</dbReference>
<dbReference type="Proteomes" id="UP000774689">
    <property type="component" value="Unassembled WGS sequence"/>
</dbReference>
<organism evidence="2 3">
    <name type="scientific">Francisella orientalis</name>
    <dbReference type="NCBI Taxonomy" id="299583"/>
    <lineage>
        <taxon>Bacteria</taxon>
        <taxon>Pseudomonadati</taxon>
        <taxon>Pseudomonadota</taxon>
        <taxon>Gammaproteobacteria</taxon>
        <taxon>Thiotrichales</taxon>
        <taxon>Francisellaceae</taxon>
        <taxon>Francisella</taxon>
    </lineage>
</organism>
<sequence length="92" mass="9577">MYYMNSTSWEGGNDPVCKAISAAGAQAVWTDWSGVAQGDANARLKNPQTTNILGSHAAAASSSGVCSGANSKYSILDDASIDWQAHVTKINI</sequence>
<comment type="caution">
    <text evidence="2">The sequence shown here is derived from an EMBL/GenBank/DDBJ whole genome shotgun (WGS) entry which is preliminary data.</text>
</comment>
<feature type="domain" description="Chitin-binding type-4" evidence="1">
    <location>
        <begin position="9"/>
        <end position="88"/>
    </location>
</feature>
<dbReference type="Gene3D" id="2.70.50.50">
    <property type="entry name" value="chitin-binding protein cbp21"/>
    <property type="match status" value="1"/>
</dbReference>
<name>A0AAW9YNY3_9GAMM</name>
<accession>A0AAW9YNY3</accession>
<gene>
    <name evidence="2" type="ORF">CHQ83_04205</name>
</gene>
<dbReference type="EMBL" id="QPQM01000008">
    <property type="protein sequence ID" value="NIY56542.1"/>
    <property type="molecule type" value="Genomic_DNA"/>
</dbReference>